<dbReference type="InParanoid" id="A0A1Y2DHA2"/>
<evidence type="ECO:0000259" key="1">
    <source>
        <dbReference type="PROSITE" id="PS50011"/>
    </source>
</evidence>
<dbReference type="AlphaFoldDB" id="A0A1Y2DHA2"/>
<sequence length="277" mass="31420">MIFSGLLQNMAPQVTSWDEVARMSEKTDRETGGFWYTMFAVLDDDDDAVYYGQLTIPQVDITLEQLTAALSPLPDEILYPGWPTCDVQLTQAPENLPADIYIKRPDVEMYSVFRDHNVLHLISAQLLQEAKTMQFLSQHTHPNIIRFHGCRVRRGHITGLIFNRHPYDLNDHLKNNIGPVLKEPFMEALGSAVNHLHSLGWAHNDLNPTNIMVNANGMPVLIDFGSAMPVGEKLGTSRGNEKWIEGSMADYDTSETSHDAFALEKIREWLEEMTLNR</sequence>
<dbReference type="OrthoDB" id="4062651at2759"/>
<comment type="caution">
    <text evidence="2">The sequence shown here is derived from an EMBL/GenBank/DDBJ whole genome shotgun (WGS) entry which is preliminary data.</text>
</comment>
<dbReference type="PANTHER" id="PTHR44167:SF24">
    <property type="entry name" value="SERINE_THREONINE-PROTEIN KINASE CHK2"/>
    <property type="match status" value="1"/>
</dbReference>
<dbReference type="GeneID" id="63775037"/>
<dbReference type="EMBL" id="MCFJ01000016">
    <property type="protein sequence ID" value="ORY58484.1"/>
    <property type="molecule type" value="Genomic_DNA"/>
</dbReference>
<accession>A0A1Y2DHA2</accession>
<organism evidence="2 3">
    <name type="scientific">Pseudomassariella vexata</name>
    <dbReference type="NCBI Taxonomy" id="1141098"/>
    <lineage>
        <taxon>Eukaryota</taxon>
        <taxon>Fungi</taxon>
        <taxon>Dikarya</taxon>
        <taxon>Ascomycota</taxon>
        <taxon>Pezizomycotina</taxon>
        <taxon>Sordariomycetes</taxon>
        <taxon>Xylariomycetidae</taxon>
        <taxon>Amphisphaeriales</taxon>
        <taxon>Pseudomassariaceae</taxon>
        <taxon>Pseudomassariella</taxon>
    </lineage>
</organism>
<keyword evidence="2" id="KW-0418">Kinase</keyword>
<evidence type="ECO:0000313" key="2">
    <source>
        <dbReference type="EMBL" id="ORY58484.1"/>
    </source>
</evidence>
<dbReference type="RefSeq" id="XP_040711401.1">
    <property type="nucleotide sequence ID" value="XM_040858825.1"/>
</dbReference>
<dbReference type="STRING" id="1141098.A0A1Y2DHA2"/>
<dbReference type="Proteomes" id="UP000193689">
    <property type="component" value="Unassembled WGS sequence"/>
</dbReference>
<reference evidence="2 3" key="1">
    <citation type="submission" date="2016-07" db="EMBL/GenBank/DDBJ databases">
        <title>Pervasive Adenine N6-methylation of Active Genes in Fungi.</title>
        <authorList>
            <consortium name="DOE Joint Genome Institute"/>
            <person name="Mondo S.J."/>
            <person name="Dannebaum R.O."/>
            <person name="Kuo R.C."/>
            <person name="Labutti K."/>
            <person name="Haridas S."/>
            <person name="Kuo A."/>
            <person name="Salamov A."/>
            <person name="Ahrendt S.R."/>
            <person name="Lipzen A."/>
            <person name="Sullivan W."/>
            <person name="Andreopoulos W.B."/>
            <person name="Clum A."/>
            <person name="Lindquist E."/>
            <person name="Daum C."/>
            <person name="Ramamoorthy G.K."/>
            <person name="Gryganskyi A."/>
            <person name="Culley D."/>
            <person name="Magnuson J.K."/>
            <person name="James T.Y."/>
            <person name="O'Malley M.A."/>
            <person name="Stajich J.E."/>
            <person name="Spatafora J.W."/>
            <person name="Visel A."/>
            <person name="Grigoriev I.V."/>
        </authorList>
    </citation>
    <scope>NUCLEOTIDE SEQUENCE [LARGE SCALE GENOMIC DNA]</scope>
    <source>
        <strain evidence="2 3">CBS 129021</strain>
    </source>
</reference>
<name>A0A1Y2DHA2_9PEZI</name>
<dbReference type="PANTHER" id="PTHR44167">
    <property type="entry name" value="OVARIAN-SPECIFIC SERINE/THREONINE-PROTEIN KINASE LOK-RELATED"/>
    <property type="match status" value="1"/>
</dbReference>
<protein>
    <submittedName>
        <fullName evidence="2">Kinase-like domain-containing protein</fullName>
    </submittedName>
</protein>
<keyword evidence="3" id="KW-1185">Reference proteome</keyword>
<dbReference type="Gene3D" id="1.10.510.10">
    <property type="entry name" value="Transferase(Phosphotransferase) domain 1"/>
    <property type="match status" value="1"/>
</dbReference>
<dbReference type="PROSITE" id="PS50011">
    <property type="entry name" value="PROTEIN_KINASE_DOM"/>
    <property type="match status" value="1"/>
</dbReference>
<keyword evidence="2" id="KW-0808">Transferase</keyword>
<feature type="domain" description="Protein kinase" evidence="1">
    <location>
        <begin position="23"/>
        <end position="277"/>
    </location>
</feature>
<dbReference type="GO" id="GO:0004674">
    <property type="term" value="F:protein serine/threonine kinase activity"/>
    <property type="evidence" value="ECO:0007669"/>
    <property type="project" value="TreeGrafter"/>
</dbReference>
<dbReference type="GO" id="GO:0044773">
    <property type="term" value="P:mitotic DNA damage checkpoint signaling"/>
    <property type="evidence" value="ECO:0007669"/>
    <property type="project" value="TreeGrafter"/>
</dbReference>
<proteinExistence type="predicted"/>
<dbReference type="GO" id="GO:0005634">
    <property type="term" value="C:nucleus"/>
    <property type="evidence" value="ECO:0007669"/>
    <property type="project" value="TreeGrafter"/>
</dbReference>
<dbReference type="InterPro" id="IPR011009">
    <property type="entry name" value="Kinase-like_dom_sf"/>
</dbReference>
<dbReference type="InterPro" id="IPR000719">
    <property type="entry name" value="Prot_kinase_dom"/>
</dbReference>
<evidence type="ECO:0000313" key="3">
    <source>
        <dbReference type="Proteomes" id="UP000193689"/>
    </source>
</evidence>
<gene>
    <name evidence="2" type="ORF">BCR38DRAFT_413340</name>
</gene>
<dbReference type="Pfam" id="PF00069">
    <property type="entry name" value="Pkinase"/>
    <property type="match status" value="1"/>
</dbReference>
<dbReference type="GO" id="GO:0005524">
    <property type="term" value="F:ATP binding"/>
    <property type="evidence" value="ECO:0007669"/>
    <property type="project" value="InterPro"/>
</dbReference>
<dbReference type="SUPFAM" id="SSF56112">
    <property type="entry name" value="Protein kinase-like (PK-like)"/>
    <property type="match status" value="1"/>
</dbReference>